<evidence type="ECO:0000313" key="2">
    <source>
        <dbReference type="EMBL" id="UQC85876.1"/>
    </source>
</evidence>
<sequence length="185" mass="20669">MFAMQEQDWIIRRANLQVPGGGVRIIHHEDRIRDACYDLRTRESRKAERLSASHPREAAVLRTSTGPKKKRQTPHNDSGVRGISSRLIISWAEVALKCAQPDFLTKKFYPGSYRPPSFLSVATVPERRDLNNTGENSRAKTDQRSTASGGSSKTPIEKSWEPRVGNCQLSEITVLATLLGIVDSQ</sequence>
<evidence type="ECO:0000313" key="3">
    <source>
        <dbReference type="Proteomes" id="UP000830671"/>
    </source>
</evidence>
<feature type="region of interest" description="Disordered" evidence="1">
    <location>
        <begin position="124"/>
        <end position="160"/>
    </location>
</feature>
<proteinExistence type="predicted"/>
<keyword evidence="3" id="KW-1185">Reference proteome</keyword>
<name>A0A9Q8SYG5_9PEZI</name>
<reference evidence="2" key="1">
    <citation type="journal article" date="2021" name="Mol. Plant Microbe Interact.">
        <title>Complete Genome Sequence of the Plant-Pathogenic Fungus Colletotrichum lupini.</title>
        <authorList>
            <person name="Baroncelli R."/>
            <person name="Pensec F."/>
            <person name="Da Lio D."/>
            <person name="Boufleur T."/>
            <person name="Vicente I."/>
            <person name="Sarrocco S."/>
            <person name="Picot A."/>
            <person name="Baraldi E."/>
            <person name="Sukno S."/>
            <person name="Thon M."/>
            <person name="Le Floch G."/>
        </authorList>
    </citation>
    <scope>NUCLEOTIDE SEQUENCE</scope>
    <source>
        <strain evidence="2">IMI 504893</strain>
    </source>
</reference>
<gene>
    <name evidence="2" type="ORF">CLUP02_11375</name>
</gene>
<feature type="compositionally biased region" description="Basic and acidic residues" evidence="1">
    <location>
        <begin position="44"/>
        <end position="59"/>
    </location>
</feature>
<organism evidence="2 3">
    <name type="scientific">Colletotrichum lupini</name>
    <dbReference type="NCBI Taxonomy" id="145971"/>
    <lineage>
        <taxon>Eukaryota</taxon>
        <taxon>Fungi</taxon>
        <taxon>Dikarya</taxon>
        <taxon>Ascomycota</taxon>
        <taxon>Pezizomycotina</taxon>
        <taxon>Sordariomycetes</taxon>
        <taxon>Hypocreomycetidae</taxon>
        <taxon>Glomerellales</taxon>
        <taxon>Glomerellaceae</taxon>
        <taxon>Colletotrichum</taxon>
        <taxon>Colletotrichum acutatum species complex</taxon>
    </lineage>
</organism>
<evidence type="ECO:0000256" key="1">
    <source>
        <dbReference type="SAM" id="MobiDB-lite"/>
    </source>
</evidence>
<dbReference type="GeneID" id="73345353"/>
<dbReference type="RefSeq" id="XP_049147488.1">
    <property type="nucleotide sequence ID" value="XM_049290343.1"/>
</dbReference>
<accession>A0A9Q8SYG5</accession>
<feature type="region of interest" description="Disordered" evidence="1">
    <location>
        <begin position="44"/>
        <end position="79"/>
    </location>
</feature>
<feature type="compositionally biased region" description="Polar residues" evidence="1">
    <location>
        <begin position="144"/>
        <end position="154"/>
    </location>
</feature>
<protein>
    <submittedName>
        <fullName evidence="2">Uncharacterized protein</fullName>
    </submittedName>
</protein>
<dbReference type="Proteomes" id="UP000830671">
    <property type="component" value="Chromosome 5"/>
</dbReference>
<dbReference type="KEGG" id="clup:CLUP02_11375"/>
<dbReference type="AlphaFoldDB" id="A0A9Q8SYG5"/>
<dbReference type="EMBL" id="CP019477">
    <property type="protein sequence ID" value="UQC85876.1"/>
    <property type="molecule type" value="Genomic_DNA"/>
</dbReference>